<dbReference type="Gramene" id="TraesNOR4A03G02132580.1">
    <property type="protein sequence ID" value="TraesNOR4A03G02132580.1.CDS1"/>
    <property type="gene ID" value="TraesNOR4A03G02132580"/>
</dbReference>
<organism evidence="3">
    <name type="scientific">Triticum aestivum</name>
    <name type="common">Wheat</name>
    <dbReference type="NCBI Taxonomy" id="4565"/>
    <lineage>
        <taxon>Eukaryota</taxon>
        <taxon>Viridiplantae</taxon>
        <taxon>Streptophyta</taxon>
        <taxon>Embryophyta</taxon>
        <taxon>Tracheophyta</taxon>
        <taxon>Spermatophyta</taxon>
        <taxon>Magnoliopsida</taxon>
        <taxon>Liliopsida</taxon>
        <taxon>Poales</taxon>
        <taxon>Poaceae</taxon>
        <taxon>BOP clade</taxon>
        <taxon>Pooideae</taxon>
        <taxon>Triticodae</taxon>
        <taxon>Triticeae</taxon>
        <taxon>Triticinae</taxon>
        <taxon>Triticum</taxon>
    </lineage>
</organism>
<dbReference type="Gramene" id="TraesMAC4A03G02110150.1">
    <property type="protein sequence ID" value="TraesMAC4A03G02110150.1.CDS1"/>
    <property type="gene ID" value="TraesMAC4A03G02110150"/>
</dbReference>
<dbReference type="Gramene" id="TraesLDM4A03G02109470.1">
    <property type="protein sequence ID" value="TraesLDM4A03G02109470.1.CDS1"/>
    <property type="gene ID" value="TraesLDM4A03G02109470"/>
</dbReference>
<feature type="transmembrane region" description="Helical" evidence="1">
    <location>
        <begin position="133"/>
        <end position="152"/>
    </location>
</feature>
<dbReference type="RefSeq" id="XP_044364210.1">
    <property type="nucleotide sequence ID" value="XM_044508275.1"/>
</dbReference>
<dbReference type="Gramene" id="TraesPARA_EIv1.0_1256260.2">
    <property type="protein sequence ID" value="TraesPARA_EIv1.0_1256260.2.CDS1"/>
    <property type="gene ID" value="TraesPARA_EIv1.0_1256260"/>
</dbReference>
<dbReference type="Gramene" id="TraesRN4A0100544500.1">
    <property type="protein sequence ID" value="TraesRN4A0100544500.1"/>
    <property type="gene ID" value="TraesRN4A0100544500"/>
</dbReference>
<feature type="transmembrane region" description="Helical" evidence="1">
    <location>
        <begin position="91"/>
        <end position="112"/>
    </location>
</feature>
<sequence length="185" mass="20651">MTPSASVGKEVNLKEVNFNLKEDKNIPCAIQFVTTMLGTSSTLTIGDRNKKFRVSRSSTWITVVFTQSMFIATTAGWIYDMYNKPIWNAGFPWWLPVAVLLGAYLAVVDLARGYLTLFVPQAPLAAWNALDEVGFKVIGFSVILISVPVFLFDQAWLHITFACLLSVLIATILAFCVCLVRTYRQ</sequence>
<gene>
    <name evidence="3" type="primary">LOC123086516</name>
</gene>
<proteinExistence type="predicted"/>
<keyword evidence="1" id="KW-0472">Membrane</keyword>
<feature type="transmembrane region" description="Helical" evidence="1">
    <location>
        <begin position="158"/>
        <end position="180"/>
    </location>
</feature>
<name>A0A3B6HW10_WHEAT</name>
<protein>
    <recommendedName>
        <fullName evidence="2">DUF7378 domain-containing protein</fullName>
    </recommendedName>
</protein>
<evidence type="ECO:0000256" key="1">
    <source>
        <dbReference type="SAM" id="Phobius"/>
    </source>
</evidence>
<dbReference type="Gramene" id="TraesPARA_EIv1.0_1256260.1">
    <property type="protein sequence ID" value="TraesPARA_EIv1.0_1256260.1.CDS1"/>
    <property type="gene ID" value="TraesPARA_EIv1.0_1256260"/>
</dbReference>
<dbReference type="Gramene" id="TraesSYM4A03G02138060.2">
    <property type="protein sequence ID" value="TraesSYM4A03G02138060.2.CDS1"/>
    <property type="gene ID" value="TraesSYM4A03G02138060"/>
</dbReference>
<dbReference type="AlphaFoldDB" id="A0A3B6HW10"/>
<evidence type="ECO:0000313" key="4">
    <source>
        <dbReference type="Proteomes" id="UP000019116"/>
    </source>
</evidence>
<evidence type="ECO:0000259" key="2">
    <source>
        <dbReference type="Pfam" id="PF24095"/>
    </source>
</evidence>
<evidence type="ECO:0000313" key="3">
    <source>
        <dbReference type="EnsemblPlants" id="TraesCS4A02G199500.1.cds1"/>
    </source>
</evidence>
<dbReference type="EnsemblPlants" id="TraesCS4A02G199500.1">
    <property type="protein sequence ID" value="TraesCS4A02G199500.1.cds1"/>
    <property type="gene ID" value="TraesCS4A02G199500"/>
</dbReference>
<accession>A0A3B6HW10</accession>
<dbReference type="GeneID" id="123086516"/>
<dbReference type="InterPro" id="IPR055802">
    <property type="entry name" value="DUF7378"/>
</dbReference>
<feature type="domain" description="DUF7378" evidence="2">
    <location>
        <begin position="43"/>
        <end position="185"/>
    </location>
</feature>
<dbReference type="OMA" id="ITRGTHW"/>
<keyword evidence="4" id="KW-1185">Reference proteome</keyword>
<keyword evidence="1" id="KW-1133">Transmembrane helix</keyword>
<reference evidence="3" key="1">
    <citation type="submission" date="2018-08" db="EMBL/GenBank/DDBJ databases">
        <authorList>
            <person name="Rossello M."/>
        </authorList>
    </citation>
    <scope>NUCLEOTIDE SEQUENCE [LARGE SCALE GENOMIC DNA]</scope>
    <source>
        <strain evidence="3">cv. Chinese Spring</strain>
    </source>
</reference>
<dbReference type="Gramene" id="TraesSYM4A03G02138060.1">
    <property type="protein sequence ID" value="TraesSYM4A03G02138060.1.CDS1"/>
    <property type="gene ID" value="TraesSYM4A03G02138060"/>
</dbReference>
<keyword evidence="1" id="KW-0812">Transmembrane</keyword>
<dbReference type="Proteomes" id="UP000019116">
    <property type="component" value="Chromosome 4A"/>
</dbReference>
<dbReference type="Gramene" id="TraesCS4A03G0533800.1">
    <property type="protein sequence ID" value="TraesCS4A03G0533800.1.CDS1"/>
    <property type="gene ID" value="TraesCS4A03G0533800"/>
</dbReference>
<dbReference type="OrthoDB" id="594103at2759"/>
<dbReference type="Gramene" id="TraesLAC4A03G02064560.1">
    <property type="protein sequence ID" value="TraesLAC4A03G02064560.1.CDS1"/>
    <property type="gene ID" value="TraesLAC4A03G02064560"/>
</dbReference>
<dbReference type="Gramene" id="TraesARI4A03G02148070.2">
    <property type="protein sequence ID" value="TraesARI4A03G02148070.2.CDS1"/>
    <property type="gene ID" value="TraesARI4A03G02148070"/>
</dbReference>
<feature type="transmembrane region" description="Helical" evidence="1">
    <location>
        <begin position="58"/>
        <end position="79"/>
    </location>
</feature>
<dbReference type="Gramene" id="TraesARI4A03G02148070.1">
    <property type="protein sequence ID" value="TraesARI4A03G02148070.1.CDS1"/>
    <property type="gene ID" value="TraesARI4A03G02148070"/>
</dbReference>
<reference evidence="3" key="2">
    <citation type="submission" date="2018-10" db="UniProtKB">
        <authorList>
            <consortium name="EnsemblPlants"/>
        </authorList>
    </citation>
    <scope>IDENTIFICATION</scope>
</reference>
<dbReference type="Gramene" id="TraesJUL4A03G02129940.1">
    <property type="protein sequence ID" value="TraesJUL4A03G02129940.1.CDS1"/>
    <property type="gene ID" value="TraesJUL4A03G02129940"/>
</dbReference>
<dbReference type="Gramene" id="TraesSTA4A03G02107300.1">
    <property type="protein sequence ID" value="TraesSTA4A03G02107300.1.CDS1"/>
    <property type="gene ID" value="TraesSTA4A03G02107300"/>
</dbReference>
<dbReference type="Pfam" id="PF24095">
    <property type="entry name" value="DUF7378"/>
    <property type="match status" value="1"/>
</dbReference>
<dbReference type="Gramene" id="TraesJAG4A03G02111910.1">
    <property type="protein sequence ID" value="TraesJAG4A03G02111910.1.CDS1"/>
    <property type="gene ID" value="TraesJAG4A03G02111910"/>
</dbReference>
<dbReference type="Gramene" id="TraesCS4A02G199500.1">
    <property type="protein sequence ID" value="TraesCS4A02G199500.1.cds1"/>
    <property type="gene ID" value="TraesCS4A02G199500"/>
</dbReference>
<dbReference type="Gramene" id="TraesROB_scaffold_004677_01G000100.1">
    <property type="protein sequence ID" value="TraesROB_scaffold_004677_01G000100.1"/>
    <property type="gene ID" value="TraesROB_scaffold_004677_01G000100"/>
</dbReference>
<dbReference type="Gramene" id="TraesNOR4A03G02132580.2">
    <property type="protein sequence ID" value="TraesNOR4A03G02132580.2.CDS1"/>
    <property type="gene ID" value="TraesNOR4A03G02132580"/>
</dbReference>